<accession>A0A8J6QKB8</accession>
<proteinExistence type="predicted"/>
<sequence length="206" mass="23213">MNRFRVTLIAVCLVLAWLAHKDISLYLRNPQPLTISIGELETLEKAPREWLAVSGGYPDFLQGINMTGSMEFEAFLVPLTSSADGTNYKVWFETRDPQILEALSTYYFLLDTRAQQQQFIEDNAHLFSGQRHVTGMTAAELVANSNQKKLITMLEQMGANVTGTPIFISEDKEPAVWRGALFALVAFAGMLKLTWDVRTRPQTPRI</sequence>
<protein>
    <submittedName>
        <fullName evidence="1">Uncharacterized protein</fullName>
    </submittedName>
</protein>
<evidence type="ECO:0000313" key="2">
    <source>
        <dbReference type="Proteomes" id="UP000632828"/>
    </source>
</evidence>
<organism evidence="1 2">
    <name type="scientific">Pelovirga terrestris</name>
    <dbReference type="NCBI Taxonomy" id="2771352"/>
    <lineage>
        <taxon>Bacteria</taxon>
        <taxon>Pseudomonadati</taxon>
        <taxon>Thermodesulfobacteriota</taxon>
        <taxon>Desulfuromonadia</taxon>
        <taxon>Geobacterales</taxon>
        <taxon>Geobacteraceae</taxon>
        <taxon>Pelovirga</taxon>
    </lineage>
</organism>
<dbReference type="AlphaFoldDB" id="A0A8J6QKB8"/>
<dbReference type="Proteomes" id="UP000632828">
    <property type="component" value="Unassembled WGS sequence"/>
</dbReference>
<gene>
    <name evidence="1" type="ORF">ICT70_03705</name>
</gene>
<keyword evidence="2" id="KW-1185">Reference proteome</keyword>
<comment type="caution">
    <text evidence="1">The sequence shown here is derived from an EMBL/GenBank/DDBJ whole genome shotgun (WGS) entry which is preliminary data.</text>
</comment>
<dbReference type="EMBL" id="JACWUN010000003">
    <property type="protein sequence ID" value="MBD1399769.1"/>
    <property type="molecule type" value="Genomic_DNA"/>
</dbReference>
<evidence type="ECO:0000313" key="1">
    <source>
        <dbReference type="EMBL" id="MBD1399769.1"/>
    </source>
</evidence>
<name>A0A8J6QKB8_9BACT</name>
<dbReference type="RefSeq" id="WP_191154039.1">
    <property type="nucleotide sequence ID" value="NZ_JACWUN010000003.1"/>
</dbReference>
<reference evidence="1" key="1">
    <citation type="submission" date="2020-09" db="EMBL/GenBank/DDBJ databases">
        <title>Pelobacter alkaliphilus sp. nov., a novel anaerobic arsenate-reducing bacterium from terrestrial mud volcano.</title>
        <authorList>
            <person name="Khomyakova M.A."/>
            <person name="Merkel A.Y."/>
            <person name="Slobodkin A.I."/>
        </authorList>
    </citation>
    <scope>NUCLEOTIDE SEQUENCE</scope>
    <source>
        <strain evidence="1">M08fum</strain>
    </source>
</reference>